<keyword evidence="2" id="KW-0418">Kinase</keyword>
<dbReference type="RefSeq" id="WP_086788818.1">
    <property type="nucleotide sequence ID" value="NZ_JAGIOO010000001.1"/>
</dbReference>
<dbReference type="PANTHER" id="PTHR21310">
    <property type="entry name" value="AMINOGLYCOSIDE PHOSPHOTRANSFERASE-RELATED-RELATED"/>
    <property type="match status" value="1"/>
</dbReference>
<accession>A0ABS5APL5</accession>
<dbReference type="InterPro" id="IPR011009">
    <property type="entry name" value="Kinase-like_dom_sf"/>
</dbReference>
<dbReference type="Pfam" id="PF01636">
    <property type="entry name" value="APH"/>
    <property type="match status" value="1"/>
</dbReference>
<dbReference type="Gene3D" id="3.90.1200.10">
    <property type="match status" value="1"/>
</dbReference>
<dbReference type="EMBL" id="JAGIOO010000001">
    <property type="protein sequence ID" value="MBP2478187.1"/>
    <property type="molecule type" value="Genomic_DNA"/>
</dbReference>
<keyword evidence="2" id="KW-0808">Transferase</keyword>
<evidence type="ECO:0000313" key="3">
    <source>
        <dbReference type="Proteomes" id="UP001519363"/>
    </source>
</evidence>
<keyword evidence="3" id="KW-1185">Reference proteome</keyword>
<comment type="caution">
    <text evidence="2">The sequence shown here is derived from an EMBL/GenBank/DDBJ whole genome shotgun (WGS) entry which is preliminary data.</text>
</comment>
<sequence length="298" mass="31655">MRSSELDRLTALLGPVRSVHPLAGGYSYETCLLDLPGDRVVVRLGGAAPEVEAAVLALGRTAVPVPAVRHVLPGEDGVRAAVVLDFVEGTPLGQALDGGHELGAEVGEVIARIGTIPLSRPGFFTGPDLAVAPERPWSAQLPEFAEQCLGDTTRLDRVTAAAWLALCREHAPALTAVDGVARLVHADVNPKNLLIAREGGRWRVRAVLDWEFAHSGCPYGDAANMLRFARDYPPAFTTGFRDGFGAAQPDPAWPYLGRVLDMFALTELLTRPPGNPVADQAAARVRWLAGNPSALETG</sequence>
<dbReference type="GO" id="GO:0016301">
    <property type="term" value="F:kinase activity"/>
    <property type="evidence" value="ECO:0007669"/>
    <property type="project" value="UniProtKB-KW"/>
</dbReference>
<protein>
    <submittedName>
        <fullName evidence="2">Aminoglycoside phosphotransferase (APT) family kinase protein</fullName>
    </submittedName>
</protein>
<dbReference type="Proteomes" id="UP001519363">
    <property type="component" value="Unassembled WGS sequence"/>
</dbReference>
<organism evidence="2 3">
    <name type="scientific">Crossiella equi</name>
    <dbReference type="NCBI Taxonomy" id="130796"/>
    <lineage>
        <taxon>Bacteria</taxon>
        <taxon>Bacillati</taxon>
        <taxon>Actinomycetota</taxon>
        <taxon>Actinomycetes</taxon>
        <taxon>Pseudonocardiales</taxon>
        <taxon>Pseudonocardiaceae</taxon>
        <taxon>Crossiella</taxon>
    </lineage>
</organism>
<dbReference type="SUPFAM" id="SSF56112">
    <property type="entry name" value="Protein kinase-like (PK-like)"/>
    <property type="match status" value="1"/>
</dbReference>
<proteinExistence type="predicted"/>
<gene>
    <name evidence="2" type="ORF">JOF53_007059</name>
</gene>
<dbReference type="PANTHER" id="PTHR21310:SF15">
    <property type="entry name" value="AMINOGLYCOSIDE PHOSPHOTRANSFERASE DOMAIN-CONTAINING PROTEIN"/>
    <property type="match status" value="1"/>
</dbReference>
<name>A0ABS5APL5_9PSEU</name>
<dbReference type="InterPro" id="IPR002575">
    <property type="entry name" value="Aminoglycoside_PTrfase"/>
</dbReference>
<evidence type="ECO:0000313" key="2">
    <source>
        <dbReference type="EMBL" id="MBP2478187.1"/>
    </source>
</evidence>
<evidence type="ECO:0000259" key="1">
    <source>
        <dbReference type="Pfam" id="PF01636"/>
    </source>
</evidence>
<reference evidence="2 3" key="1">
    <citation type="submission" date="2021-03" db="EMBL/GenBank/DDBJ databases">
        <title>Sequencing the genomes of 1000 actinobacteria strains.</title>
        <authorList>
            <person name="Klenk H.-P."/>
        </authorList>
    </citation>
    <scope>NUCLEOTIDE SEQUENCE [LARGE SCALE GENOMIC DNA]</scope>
    <source>
        <strain evidence="2 3">DSM 44580</strain>
    </source>
</reference>
<dbReference type="InterPro" id="IPR051678">
    <property type="entry name" value="AGP_Transferase"/>
</dbReference>
<feature type="domain" description="Aminoglycoside phosphotransferase" evidence="1">
    <location>
        <begin position="19"/>
        <end position="252"/>
    </location>
</feature>